<protein>
    <submittedName>
        <fullName evidence="1">Uncharacterized protein</fullName>
    </submittedName>
</protein>
<organism evidence="1 2">
    <name type="scientific">Entomophthora muscae</name>
    <dbReference type="NCBI Taxonomy" id="34485"/>
    <lineage>
        <taxon>Eukaryota</taxon>
        <taxon>Fungi</taxon>
        <taxon>Fungi incertae sedis</taxon>
        <taxon>Zoopagomycota</taxon>
        <taxon>Entomophthoromycotina</taxon>
        <taxon>Entomophthoromycetes</taxon>
        <taxon>Entomophthorales</taxon>
        <taxon>Entomophthoraceae</taxon>
        <taxon>Entomophthora</taxon>
    </lineage>
</organism>
<keyword evidence="2" id="KW-1185">Reference proteome</keyword>
<evidence type="ECO:0000313" key="1">
    <source>
        <dbReference type="EMBL" id="KAJ9062046.1"/>
    </source>
</evidence>
<gene>
    <name evidence="1" type="ORF">DSO57_1014898</name>
</gene>
<dbReference type="Proteomes" id="UP001165960">
    <property type="component" value="Unassembled WGS sequence"/>
</dbReference>
<proteinExistence type="predicted"/>
<evidence type="ECO:0000313" key="2">
    <source>
        <dbReference type="Proteomes" id="UP001165960"/>
    </source>
</evidence>
<reference evidence="1" key="1">
    <citation type="submission" date="2022-04" db="EMBL/GenBank/DDBJ databases">
        <title>Genome of the entomopathogenic fungus Entomophthora muscae.</title>
        <authorList>
            <person name="Elya C."/>
            <person name="Lovett B.R."/>
            <person name="Lee E."/>
            <person name="Macias A.M."/>
            <person name="Hajek A.E."/>
            <person name="De Bivort B.L."/>
            <person name="Kasson M.T."/>
            <person name="De Fine Licht H.H."/>
            <person name="Stajich J.E."/>
        </authorList>
    </citation>
    <scope>NUCLEOTIDE SEQUENCE</scope>
    <source>
        <strain evidence="1">Berkeley</strain>
    </source>
</reference>
<sequence length="790" mass="85707">MPPKPKQLIPADLKVVELRKELSARGLPTKGLKKDLVARLEEALESNNDEQEVDIEDKSSAESHTDLRKQEHPTSDDPPNNDSAAKPEVTADSILSNESTLQSTTDAQEQSQDINISQITKSDPTSCAGQVCEINEKEHPLQDSTIEADRKTPETEAGAQILDEPSTSIQESNNTIAKDSPVSQGLLQPEESSDANTHPGLTTTPNIAETTDISQSLVTIPLTSDTSAPQTDSIFPAATAYTDNATCTLVKVQNASTIVEPEPNPEIHIQAPSFDTSLAPESVSDALLSQNNSFAASSPNQVQEPQSSLTYHTPEVPKQVTEAVTTQDSQPQTNYSISERFHTSTTESFSMGKVTVNIASECQVTSEVVPNHNTPQAAAGGDEMDSSELNHTNPLGTSNMMDTDDHHHPDEMCMDTDVAKPLDEKLPGAESHLATLPISPLNGAKVERSASPQESLQAAAVDAKMNPSELNDHIPMASSLAIDTDHSERSMDTGVVIPLDEKMPGAEIHLSTFSISPMNGNKVGGSTSSQEPSHIEKNSPVPTDSQPQPMNSLSSHEKSPKAEEEAVFSPSPMPQEEQAYSINADGKPLKFVAITNLTRPFPLSDFEEQLREYGPMDVFWIDKFRSHCYVQYETSAGAIQCQSMLAGVQFPPETGKKLDVVLLDEAEGQLLLQKEKASSERFILSIEENKPQLTLYSESRRTSVRSAPPTRHASLHEQDSPKQDLPAVQLDEHFCKTSTIPPLYYKPTKELDTSSPEGAAQKRSREASFSDDAHSEANSGSPTLKQARID</sequence>
<dbReference type="EMBL" id="QTSX02005028">
    <property type="protein sequence ID" value="KAJ9062046.1"/>
    <property type="molecule type" value="Genomic_DNA"/>
</dbReference>
<comment type="caution">
    <text evidence="1">The sequence shown here is derived from an EMBL/GenBank/DDBJ whole genome shotgun (WGS) entry which is preliminary data.</text>
</comment>
<name>A0ACC2SIR6_9FUNG</name>
<accession>A0ACC2SIR6</accession>